<comment type="caution">
    <text evidence="1">The sequence shown here is derived from an EMBL/GenBank/DDBJ whole genome shotgun (WGS) entry which is preliminary data.</text>
</comment>
<proteinExistence type="predicted"/>
<accession>A0A841PCS0</accession>
<protein>
    <submittedName>
        <fullName evidence="1">Plasmid stabilization system protein ParE</fullName>
    </submittedName>
</protein>
<reference evidence="1 2" key="1">
    <citation type="submission" date="2020-08" db="EMBL/GenBank/DDBJ databases">
        <title>Genomic Encyclopedia of Type Strains, Phase IV (KMG-IV): sequencing the most valuable type-strain genomes for metagenomic binning, comparative biology and taxonomic classification.</title>
        <authorList>
            <person name="Goeker M."/>
        </authorList>
    </citation>
    <scope>NUCLEOTIDE SEQUENCE [LARGE SCALE GENOMIC DNA]</scope>
    <source>
        <strain evidence="1 2">DSM 100039</strain>
    </source>
</reference>
<evidence type="ECO:0000313" key="1">
    <source>
        <dbReference type="EMBL" id="MBB6410538.1"/>
    </source>
</evidence>
<keyword evidence="2" id="KW-1185">Reference proteome</keyword>
<dbReference type="AlphaFoldDB" id="A0A841PCS0"/>
<organism evidence="1 2">
    <name type="scientific">Mesorhizobium sangaii</name>
    <dbReference type="NCBI Taxonomy" id="505389"/>
    <lineage>
        <taxon>Bacteria</taxon>
        <taxon>Pseudomonadati</taxon>
        <taxon>Pseudomonadota</taxon>
        <taxon>Alphaproteobacteria</taxon>
        <taxon>Hyphomicrobiales</taxon>
        <taxon>Phyllobacteriaceae</taxon>
        <taxon>Mesorhizobium</taxon>
    </lineage>
</organism>
<dbReference type="Proteomes" id="UP000556329">
    <property type="component" value="Unassembled WGS sequence"/>
</dbReference>
<evidence type="ECO:0000313" key="2">
    <source>
        <dbReference type="Proteomes" id="UP000556329"/>
    </source>
</evidence>
<dbReference type="EMBL" id="JACHEF010000003">
    <property type="protein sequence ID" value="MBB6410538.1"/>
    <property type="molecule type" value="Genomic_DNA"/>
</dbReference>
<name>A0A841PCS0_9HYPH</name>
<gene>
    <name evidence="1" type="ORF">HNQ71_003212</name>
</gene>
<sequence length="41" mass="4596">MGFRLSSAAEEDIVGIAEQEVRLFGALQARQYHDELFAILT</sequence>